<name>A0A0C9U1V6_SPHS4</name>
<keyword evidence="2" id="KW-1185">Reference proteome</keyword>
<evidence type="ECO:0000313" key="2">
    <source>
        <dbReference type="Proteomes" id="UP000054279"/>
    </source>
</evidence>
<proteinExistence type="predicted"/>
<dbReference type="EMBL" id="KN837316">
    <property type="protein sequence ID" value="KIJ28064.1"/>
    <property type="molecule type" value="Genomic_DNA"/>
</dbReference>
<evidence type="ECO:0000313" key="1">
    <source>
        <dbReference type="EMBL" id="KIJ28064.1"/>
    </source>
</evidence>
<gene>
    <name evidence="1" type="ORF">M422DRAFT_54775</name>
</gene>
<accession>A0A0C9U1V6</accession>
<organism evidence="1 2">
    <name type="scientific">Sphaerobolus stellatus (strain SS14)</name>
    <dbReference type="NCBI Taxonomy" id="990650"/>
    <lineage>
        <taxon>Eukaryota</taxon>
        <taxon>Fungi</taxon>
        <taxon>Dikarya</taxon>
        <taxon>Basidiomycota</taxon>
        <taxon>Agaricomycotina</taxon>
        <taxon>Agaricomycetes</taxon>
        <taxon>Phallomycetidae</taxon>
        <taxon>Geastrales</taxon>
        <taxon>Sphaerobolaceae</taxon>
        <taxon>Sphaerobolus</taxon>
    </lineage>
</organism>
<dbReference type="HOGENOM" id="CLU_1661902_0_0_1"/>
<protein>
    <submittedName>
        <fullName evidence="1">Uncharacterized protein</fullName>
    </submittedName>
</protein>
<sequence>MGCVRTPDEHWMVAVAADSTPVVKAMACVLLDACTFTGNLGIRTLKPEIPVDILRISRSVAKVRKGYLLGYKCWATNAAWSKNVATINQTDQNQRKMHFFDPALEYIAHDGHMLKDDPSVSSRQEVRQFTSMKIIIHICEFSVYVHEHVVRVLLIEASV</sequence>
<reference evidence="1 2" key="1">
    <citation type="submission" date="2014-06" db="EMBL/GenBank/DDBJ databases">
        <title>Evolutionary Origins and Diversification of the Mycorrhizal Mutualists.</title>
        <authorList>
            <consortium name="DOE Joint Genome Institute"/>
            <consortium name="Mycorrhizal Genomics Consortium"/>
            <person name="Kohler A."/>
            <person name="Kuo A."/>
            <person name="Nagy L.G."/>
            <person name="Floudas D."/>
            <person name="Copeland A."/>
            <person name="Barry K.W."/>
            <person name="Cichocki N."/>
            <person name="Veneault-Fourrey C."/>
            <person name="LaButti K."/>
            <person name="Lindquist E.A."/>
            <person name="Lipzen A."/>
            <person name="Lundell T."/>
            <person name="Morin E."/>
            <person name="Murat C."/>
            <person name="Riley R."/>
            <person name="Ohm R."/>
            <person name="Sun H."/>
            <person name="Tunlid A."/>
            <person name="Henrissat B."/>
            <person name="Grigoriev I.V."/>
            <person name="Hibbett D.S."/>
            <person name="Martin F."/>
        </authorList>
    </citation>
    <scope>NUCLEOTIDE SEQUENCE [LARGE SCALE GENOMIC DNA]</scope>
    <source>
        <strain evidence="1 2">SS14</strain>
    </source>
</reference>
<dbReference type="Proteomes" id="UP000054279">
    <property type="component" value="Unassembled WGS sequence"/>
</dbReference>
<dbReference type="AlphaFoldDB" id="A0A0C9U1V6"/>